<dbReference type="PANTHER" id="PTHR37944:SF1">
    <property type="entry name" value="PORIN B"/>
    <property type="match status" value="1"/>
</dbReference>
<proteinExistence type="inferred from homology"/>
<dbReference type="EMBL" id="CP000463">
    <property type="protein sequence ID" value="ABJ07599.1"/>
    <property type="molecule type" value="Genomic_DNA"/>
</dbReference>
<dbReference type="PANTHER" id="PTHR37944">
    <property type="entry name" value="PORIN B"/>
    <property type="match status" value="1"/>
</dbReference>
<dbReference type="eggNOG" id="COG3659">
    <property type="taxonomic scope" value="Bacteria"/>
</dbReference>
<feature type="chain" id="PRO_5007232036" evidence="2">
    <location>
        <begin position="34"/>
        <end position="445"/>
    </location>
</feature>
<reference evidence="3" key="1">
    <citation type="submission" date="2006-09" db="EMBL/GenBank/DDBJ databases">
        <title>Complete sequence of Rhodopseudomonas palustris BisA53.</title>
        <authorList>
            <consortium name="US DOE Joint Genome Institute"/>
            <person name="Copeland A."/>
            <person name="Lucas S."/>
            <person name="Lapidus A."/>
            <person name="Barry K."/>
            <person name="Detter J.C."/>
            <person name="Glavina del Rio T."/>
            <person name="Hammon N."/>
            <person name="Israni S."/>
            <person name="Dalin E."/>
            <person name="Tice H."/>
            <person name="Pitluck S."/>
            <person name="Chain P."/>
            <person name="Malfatti S."/>
            <person name="Shin M."/>
            <person name="Vergez L."/>
            <person name="Schmutz J."/>
            <person name="Larimer F."/>
            <person name="Land M."/>
            <person name="Hauser L."/>
            <person name="Pelletier D.A."/>
            <person name="Kyrpides N."/>
            <person name="Kim E."/>
            <person name="Harwood C.S."/>
            <person name="Oda Y."/>
            <person name="Richardson P."/>
        </authorList>
    </citation>
    <scope>NUCLEOTIDE SEQUENCE [LARGE SCALE GENOMIC DNA]</scope>
    <source>
        <strain evidence="3">BisA53</strain>
    </source>
</reference>
<dbReference type="Gene3D" id="2.40.160.180">
    <property type="entry name" value="Carbohydrate-selective porin OprB"/>
    <property type="match status" value="1"/>
</dbReference>
<dbReference type="Pfam" id="PF04966">
    <property type="entry name" value="OprB"/>
    <property type="match status" value="1"/>
</dbReference>
<dbReference type="OrthoDB" id="177316at2"/>
<sequence>MTRVHNKTSAARRLVAAAFAISALGATGTAAFAEESLAERSRLTGDWGGARTALEDKGIEIGIAYIGEVLGISGGVRPKGSTYAAFEGRLDVTINTDLEKLVGWTGGKTHIRAFQIHDANGKNAAYYTGSIADPSNIDAYATTRLFTAWYQQEFGTFASIRLGQLAADDEFLTSSTAGGLINGTFGWAALMAANLPSGGPAYPLATPGVRLQVNPTENIALLGAVFAGDPAGRNCTGDNVQRDCNRHGTTFSLDGGAFWLGEAQYNVNQAKDATGLAGSYKLGAWYHTGTTFQDQYTGVKDRSNDWGMYGVVDQMLWRGKDASTSVFVRGGWTPSDRNPVSWYIDGGVGFKGFVPGRAADTLTVGVAHAKISKDAIAFEVDTGAWPQRTGETVLELSYIAQITPWWSLQPDFQYIHKPAGGNLVRDDGSVVEEAYVFGVRTNVTF</sequence>
<feature type="signal peptide" evidence="2">
    <location>
        <begin position="1"/>
        <end position="33"/>
    </location>
</feature>
<dbReference type="InterPro" id="IPR052932">
    <property type="entry name" value="OprB_Porin"/>
</dbReference>
<dbReference type="STRING" id="316055.RPE_3669"/>
<evidence type="ECO:0000256" key="1">
    <source>
        <dbReference type="ARBA" id="ARBA00008769"/>
    </source>
</evidence>
<protein>
    <submittedName>
        <fullName evidence="3">Carbohydrate-selective porin OprB</fullName>
    </submittedName>
</protein>
<dbReference type="AlphaFoldDB" id="Q07KD5"/>
<keyword evidence="2" id="KW-0732">Signal</keyword>
<dbReference type="HOGENOM" id="CLU_029684_3_1_5"/>
<dbReference type="GO" id="GO:0015288">
    <property type="term" value="F:porin activity"/>
    <property type="evidence" value="ECO:0007669"/>
    <property type="project" value="InterPro"/>
</dbReference>
<organism evidence="3">
    <name type="scientific">Rhodopseudomonas palustris (strain BisA53)</name>
    <dbReference type="NCBI Taxonomy" id="316055"/>
    <lineage>
        <taxon>Bacteria</taxon>
        <taxon>Pseudomonadati</taxon>
        <taxon>Pseudomonadota</taxon>
        <taxon>Alphaproteobacteria</taxon>
        <taxon>Hyphomicrobiales</taxon>
        <taxon>Nitrobacteraceae</taxon>
        <taxon>Rhodopseudomonas</taxon>
    </lineage>
</organism>
<accession>Q07KD5</accession>
<gene>
    <name evidence="3" type="ordered locus">RPE_3669</name>
</gene>
<dbReference type="GO" id="GO:0016020">
    <property type="term" value="C:membrane"/>
    <property type="evidence" value="ECO:0007669"/>
    <property type="project" value="InterPro"/>
</dbReference>
<name>Q07KD5_RHOP5</name>
<evidence type="ECO:0000313" key="3">
    <source>
        <dbReference type="EMBL" id="ABJ07599.1"/>
    </source>
</evidence>
<dbReference type="GO" id="GO:0008643">
    <property type="term" value="P:carbohydrate transport"/>
    <property type="evidence" value="ECO:0007669"/>
    <property type="project" value="InterPro"/>
</dbReference>
<comment type="similarity">
    <text evidence="1 2">Belongs to the OprB family.</text>
</comment>
<dbReference type="InterPro" id="IPR007049">
    <property type="entry name" value="Carb-sel_porin_OprB"/>
</dbReference>
<evidence type="ECO:0000256" key="2">
    <source>
        <dbReference type="RuleBase" id="RU363072"/>
    </source>
</evidence>
<dbReference type="KEGG" id="rpe:RPE_3669"/>
<dbReference type="InterPro" id="IPR038673">
    <property type="entry name" value="OprB_sf"/>
</dbReference>